<keyword evidence="6 10" id="KW-0067">ATP-binding</keyword>
<sequence length="511" mass="57916">MSTTTALSVTKLRAKYSGEKQLVFNDLTLAIPQGQKLLLLGPSGCGKSTLLQIMSGIVPDAVQMPLHSEHITKPSNWGFVFQDPDTQFCMSYVDEELAFVLENLRIPREQMELLMNEVLNQVQLKLPALHTPIAELSQGMKQRLALAAVLLLKPDVVFLDEPSALLDPEGKLQIWQAIRRTLSNHTVIVVEHHINGILEWFDRVVVFNRQGDIIADDQPKVVFEQHKPFLMQEGIWYPNIWEEHFQALPNSAIAPLLDGVDHRPTLLELENFSIERGGFRLHVDYAAAKQSDWITIIGRNGAGKSTLLYALARLLNSNGSYRILGAEATDDIPDSISYVFQNPELQFIADRIIDEVTHSLQVKHASIEGEATTDQAPESRANHWLHRLLKPKRKNKTAPKEQLIAEASQALEQLHLNVPYERHPYELSIGQKRRLSVLTALVEKRSIILLDEPTFGQDARSTFVMLEWLARLQAAGITIIMVTHDEQIVRRFSTQVWEIDQQMLTVTSRKR</sequence>
<comment type="caution">
    <text evidence="10">The sequence shown here is derived from an EMBL/GenBank/DDBJ whole genome shotgun (WGS) entry which is preliminary data.</text>
</comment>
<evidence type="ECO:0000256" key="6">
    <source>
        <dbReference type="ARBA" id="ARBA00022840"/>
    </source>
</evidence>
<dbReference type="Pfam" id="PF00005">
    <property type="entry name" value="ABC_tran"/>
    <property type="match status" value="2"/>
</dbReference>
<keyword evidence="7" id="KW-1278">Translocase</keyword>
<keyword evidence="3" id="KW-0813">Transport</keyword>
<keyword evidence="4" id="KW-1003">Cell membrane</keyword>
<dbReference type="PANTHER" id="PTHR43553">
    <property type="entry name" value="HEAVY METAL TRANSPORTER"/>
    <property type="match status" value="1"/>
</dbReference>
<accession>A0ABW1V186</accession>
<evidence type="ECO:0000313" key="11">
    <source>
        <dbReference type="Proteomes" id="UP001596233"/>
    </source>
</evidence>
<dbReference type="CDD" id="cd03225">
    <property type="entry name" value="ABC_cobalt_CbiO_domain1"/>
    <property type="match status" value="2"/>
</dbReference>
<dbReference type="RefSeq" id="WP_379230787.1">
    <property type="nucleotide sequence ID" value="NZ_JBHSTE010000001.1"/>
</dbReference>
<dbReference type="InterPro" id="IPR003593">
    <property type="entry name" value="AAA+_ATPase"/>
</dbReference>
<keyword evidence="5" id="KW-0547">Nucleotide-binding</keyword>
<evidence type="ECO:0000313" key="10">
    <source>
        <dbReference type="EMBL" id="MFC6331487.1"/>
    </source>
</evidence>
<dbReference type="PROSITE" id="PS00211">
    <property type="entry name" value="ABC_TRANSPORTER_1"/>
    <property type="match status" value="1"/>
</dbReference>
<keyword evidence="11" id="KW-1185">Reference proteome</keyword>
<reference evidence="11" key="1">
    <citation type="journal article" date="2019" name="Int. J. Syst. Evol. Microbiol.">
        <title>The Global Catalogue of Microorganisms (GCM) 10K type strain sequencing project: providing services to taxonomists for standard genome sequencing and annotation.</title>
        <authorList>
            <consortium name="The Broad Institute Genomics Platform"/>
            <consortium name="The Broad Institute Genome Sequencing Center for Infectious Disease"/>
            <person name="Wu L."/>
            <person name="Ma J."/>
        </authorList>
    </citation>
    <scope>NUCLEOTIDE SEQUENCE [LARGE SCALE GENOMIC DNA]</scope>
    <source>
        <strain evidence="11">PCU 280</strain>
    </source>
</reference>
<dbReference type="Proteomes" id="UP001596233">
    <property type="component" value="Unassembled WGS sequence"/>
</dbReference>
<evidence type="ECO:0000256" key="7">
    <source>
        <dbReference type="ARBA" id="ARBA00022967"/>
    </source>
</evidence>
<comment type="similarity">
    <text evidence="2">Belongs to the ABC transporter superfamily.</text>
</comment>
<dbReference type="Gene3D" id="3.40.50.300">
    <property type="entry name" value="P-loop containing nucleotide triphosphate hydrolases"/>
    <property type="match status" value="2"/>
</dbReference>
<gene>
    <name evidence="10" type="ORF">ACFP56_02555</name>
</gene>
<evidence type="ECO:0000256" key="5">
    <source>
        <dbReference type="ARBA" id="ARBA00022741"/>
    </source>
</evidence>
<dbReference type="SUPFAM" id="SSF52540">
    <property type="entry name" value="P-loop containing nucleoside triphosphate hydrolases"/>
    <property type="match status" value="2"/>
</dbReference>
<evidence type="ECO:0000256" key="1">
    <source>
        <dbReference type="ARBA" id="ARBA00004202"/>
    </source>
</evidence>
<protein>
    <submittedName>
        <fullName evidence="10">ABC transporter ATP-binding protein</fullName>
    </submittedName>
</protein>
<feature type="domain" description="ABC transporter" evidence="9">
    <location>
        <begin position="7"/>
        <end position="234"/>
    </location>
</feature>
<dbReference type="GO" id="GO:0005524">
    <property type="term" value="F:ATP binding"/>
    <property type="evidence" value="ECO:0007669"/>
    <property type="project" value="UniProtKB-KW"/>
</dbReference>
<comment type="subcellular location">
    <subcellularLocation>
        <location evidence="1">Cell membrane</location>
        <topology evidence="1">Peripheral membrane protein</topology>
    </subcellularLocation>
</comment>
<evidence type="ECO:0000256" key="2">
    <source>
        <dbReference type="ARBA" id="ARBA00005417"/>
    </source>
</evidence>
<feature type="domain" description="ABC transporter" evidence="9">
    <location>
        <begin position="267"/>
        <end position="511"/>
    </location>
</feature>
<dbReference type="InterPro" id="IPR017871">
    <property type="entry name" value="ABC_transporter-like_CS"/>
</dbReference>
<dbReference type="InterPro" id="IPR050095">
    <property type="entry name" value="ECF_ABC_transporter_ATP-bd"/>
</dbReference>
<keyword evidence="8" id="KW-0472">Membrane</keyword>
<organism evidence="10 11">
    <name type="scientific">Paenibacillus septentrionalis</name>
    <dbReference type="NCBI Taxonomy" id="429342"/>
    <lineage>
        <taxon>Bacteria</taxon>
        <taxon>Bacillati</taxon>
        <taxon>Bacillota</taxon>
        <taxon>Bacilli</taxon>
        <taxon>Bacillales</taxon>
        <taxon>Paenibacillaceae</taxon>
        <taxon>Paenibacillus</taxon>
    </lineage>
</organism>
<dbReference type="InterPro" id="IPR015856">
    <property type="entry name" value="ABC_transpr_CbiO/EcfA_su"/>
</dbReference>
<dbReference type="SMART" id="SM00382">
    <property type="entry name" value="AAA"/>
    <property type="match status" value="2"/>
</dbReference>
<evidence type="ECO:0000259" key="9">
    <source>
        <dbReference type="PROSITE" id="PS50893"/>
    </source>
</evidence>
<evidence type="ECO:0000256" key="3">
    <source>
        <dbReference type="ARBA" id="ARBA00022448"/>
    </source>
</evidence>
<dbReference type="EMBL" id="JBHSTE010000001">
    <property type="protein sequence ID" value="MFC6331487.1"/>
    <property type="molecule type" value="Genomic_DNA"/>
</dbReference>
<evidence type="ECO:0000256" key="4">
    <source>
        <dbReference type="ARBA" id="ARBA00022475"/>
    </source>
</evidence>
<name>A0ABW1V186_9BACL</name>
<dbReference type="InterPro" id="IPR003439">
    <property type="entry name" value="ABC_transporter-like_ATP-bd"/>
</dbReference>
<dbReference type="InterPro" id="IPR027417">
    <property type="entry name" value="P-loop_NTPase"/>
</dbReference>
<dbReference type="PROSITE" id="PS50893">
    <property type="entry name" value="ABC_TRANSPORTER_2"/>
    <property type="match status" value="2"/>
</dbReference>
<proteinExistence type="inferred from homology"/>
<evidence type="ECO:0000256" key="8">
    <source>
        <dbReference type="ARBA" id="ARBA00023136"/>
    </source>
</evidence>